<dbReference type="InterPro" id="IPR042202">
    <property type="entry name" value="Duffy-ag-bd_sf"/>
</dbReference>
<proteinExistence type="predicted"/>
<dbReference type="GO" id="GO:0046789">
    <property type="term" value="F:host cell surface receptor binding"/>
    <property type="evidence" value="ECO:0007669"/>
    <property type="project" value="InterPro"/>
</dbReference>
<dbReference type="Gene3D" id="1.20.58.830">
    <property type="match status" value="1"/>
</dbReference>
<protein>
    <recommendedName>
        <fullName evidence="2">Duffy-antigen binding domain-containing protein</fullName>
    </recommendedName>
</protein>
<evidence type="ECO:0000256" key="1">
    <source>
        <dbReference type="SAM" id="MobiDB-lite"/>
    </source>
</evidence>
<feature type="non-terminal residue" evidence="3">
    <location>
        <position position="1"/>
    </location>
</feature>
<dbReference type="EMBL" id="KI926888">
    <property type="protein sequence ID" value="ETW33088.1"/>
    <property type="molecule type" value="Genomic_DNA"/>
</dbReference>
<feature type="compositionally biased region" description="Polar residues" evidence="1">
    <location>
        <begin position="1"/>
        <end position="13"/>
    </location>
</feature>
<reference evidence="3 4" key="1">
    <citation type="submission" date="2013-02" db="EMBL/GenBank/DDBJ databases">
        <title>The Genome Annotation of Plasmodium falciparum Tanzania (2000708).</title>
        <authorList>
            <consortium name="The Broad Institute Genome Sequencing Platform"/>
            <consortium name="The Broad Institute Genome Sequencing Center for Infectious Disease"/>
            <person name="Neafsey D."/>
            <person name="Hoffman S."/>
            <person name="Volkman S."/>
            <person name="Rosenthal P."/>
            <person name="Walker B."/>
            <person name="Young S.K."/>
            <person name="Zeng Q."/>
            <person name="Gargeya S."/>
            <person name="Fitzgerald M."/>
            <person name="Haas B."/>
            <person name="Abouelleil A."/>
            <person name="Allen A.W."/>
            <person name="Alvarado L."/>
            <person name="Arachchi H.M."/>
            <person name="Berlin A.M."/>
            <person name="Chapman S.B."/>
            <person name="Gainer-Dewar J."/>
            <person name="Goldberg J."/>
            <person name="Griggs A."/>
            <person name="Gujja S."/>
            <person name="Hansen M."/>
            <person name="Howarth C."/>
            <person name="Imamovic A."/>
            <person name="Ireland A."/>
            <person name="Larimer J."/>
            <person name="McCowan C."/>
            <person name="Murphy C."/>
            <person name="Pearson M."/>
            <person name="Poon T.W."/>
            <person name="Priest M."/>
            <person name="Roberts A."/>
            <person name="Saif S."/>
            <person name="Shea T."/>
            <person name="Sisk P."/>
            <person name="Sykes S."/>
            <person name="Wortman J."/>
            <person name="Nusbaum C."/>
            <person name="Birren B."/>
        </authorList>
    </citation>
    <scope>NUCLEOTIDE SEQUENCE [LARGE SCALE GENOMIC DNA]</scope>
    <source>
        <strain evidence="4">Tanzania (2000708)</strain>
    </source>
</reference>
<dbReference type="InterPro" id="IPR008602">
    <property type="entry name" value="Duffy-antigen-binding"/>
</dbReference>
<dbReference type="Pfam" id="PF05424">
    <property type="entry name" value="Duffy_binding"/>
    <property type="match status" value="1"/>
</dbReference>
<evidence type="ECO:0000313" key="4">
    <source>
        <dbReference type="Proteomes" id="UP000030708"/>
    </source>
</evidence>
<feature type="non-terminal residue" evidence="3">
    <location>
        <position position="327"/>
    </location>
</feature>
<gene>
    <name evidence="3" type="ORF">PFTANZ_06193</name>
</gene>
<evidence type="ECO:0000259" key="2">
    <source>
        <dbReference type="Pfam" id="PF05424"/>
    </source>
</evidence>
<feature type="domain" description="Duffy-antigen binding" evidence="2">
    <location>
        <begin position="16"/>
        <end position="237"/>
    </location>
</feature>
<accession>A0A024VXN5</accession>
<feature type="compositionally biased region" description="Polar residues" evidence="1">
    <location>
        <begin position="41"/>
        <end position="65"/>
    </location>
</feature>
<feature type="region of interest" description="Disordered" evidence="1">
    <location>
        <begin position="89"/>
        <end position="122"/>
    </location>
</feature>
<organism evidence="3 4">
    <name type="scientific">Plasmodium falciparum Tanzania</name>
    <name type="common">2000708</name>
    <dbReference type="NCBI Taxonomy" id="1036725"/>
    <lineage>
        <taxon>Eukaryota</taxon>
        <taxon>Sar</taxon>
        <taxon>Alveolata</taxon>
        <taxon>Apicomplexa</taxon>
        <taxon>Aconoidasida</taxon>
        <taxon>Haemosporida</taxon>
        <taxon>Plasmodiidae</taxon>
        <taxon>Plasmodium</taxon>
        <taxon>Plasmodium (Laverania)</taxon>
    </lineage>
</organism>
<name>A0A024VXN5_PLAFA</name>
<reference evidence="3 4" key="2">
    <citation type="submission" date="2013-02" db="EMBL/GenBank/DDBJ databases">
        <title>The Genome Sequence of Plasmodium falciparum Tanzania (2000708).</title>
        <authorList>
            <consortium name="The Broad Institute Genome Sequencing Platform"/>
            <consortium name="The Broad Institute Genome Sequencing Center for Infectious Disease"/>
            <person name="Neafsey D."/>
            <person name="Cheeseman I."/>
            <person name="Volkman S."/>
            <person name="Adams J."/>
            <person name="Walker B."/>
            <person name="Young S.K."/>
            <person name="Zeng Q."/>
            <person name="Gargeya S."/>
            <person name="Fitzgerald M."/>
            <person name="Haas B."/>
            <person name="Abouelleil A."/>
            <person name="Alvarado L."/>
            <person name="Arachchi H.M."/>
            <person name="Berlin A.M."/>
            <person name="Chapman S.B."/>
            <person name="Dewar J."/>
            <person name="Goldberg J."/>
            <person name="Griggs A."/>
            <person name="Gujja S."/>
            <person name="Hansen M."/>
            <person name="Howarth C."/>
            <person name="Imamovic A."/>
            <person name="Larimer J."/>
            <person name="McCowan C."/>
            <person name="Murphy C."/>
            <person name="Neiman D."/>
            <person name="Pearson M."/>
            <person name="Priest M."/>
            <person name="Roberts A."/>
            <person name="Saif S."/>
            <person name="Shea T."/>
            <person name="Sisk P."/>
            <person name="Sykes S."/>
            <person name="Wortman J."/>
            <person name="Nusbaum C."/>
            <person name="Birren B."/>
        </authorList>
    </citation>
    <scope>NUCLEOTIDE SEQUENCE [LARGE SCALE GENOMIC DNA]</scope>
    <source>
        <strain evidence="4">Tanzania (2000708)</strain>
    </source>
</reference>
<dbReference type="GO" id="GO:0016020">
    <property type="term" value="C:membrane"/>
    <property type="evidence" value="ECO:0007669"/>
    <property type="project" value="InterPro"/>
</dbReference>
<evidence type="ECO:0000313" key="3">
    <source>
        <dbReference type="EMBL" id="ETW33088.1"/>
    </source>
</evidence>
<feature type="region of interest" description="Disordered" evidence="1">
    <location>
        <begin position="1"/>
        <end position="65"/>
    </location>
</feature>
<sequence>GGSDSGVPTTSDKGSICVPPRRRRLYVGKLQEWAKSDETTKSPQPVTVTQPQVEDAASTSSQNATHLRDAFIKSAAIETFFAWHRYKKEKEKKKPQGEAGALALPQVLESEDEEEKPQSKLETGDIPEEFKRQMFYTLGDYRDILVGDQTAIGALSEEDKEAMKKIQEKIKDIVEKPNGVTPPTPPGHKSENPRKTWWDTNAQHIWKGMVCALTYTDDTNGGPPKQNDTLKSALLDNNNKPKNGNDHDYTYENVVLKEEDTGTEGPKASTASQHPTTTKLSDFVKIPTFFRWLHEWGNSFCFERAKRLAQIKHECKVEENGDRRRGG</sequence>
<dbReference type="Gene3D" id="1.20.1310.20">
    <property type="entry name" value="Duffy-antigen binding domain"/>
    <property type="match status" value="1"/>
</dbReference>
<feature type="region of interest" description="Disordered" evidence="1">
    <location>
        <begin position="176"/>
        <end position="195"/>
    </location>
</feature>
<dbReference type="AlphaFoldDB" id="A0A024VXN5"/>
<dbReference type="SUPFAM" id="SSF140924">
    <property type="entry name" value="Duffy binding domain-like"/>
    <property type="match status" value="1"/>
</dbReference>
<dbReference type="Proteomes" id="UP000030708">
    <property type="component" value="Unassembled WGS sequence"/>
</dbReference>